<gene>
    <name evidence="2" type="ORF">UFOPK2786_01483</name>
</gene>
<evidence type="ECO:0000256" key="1">
    <source>
        <dbReference type="SAM" id="MobiDB-lite"/>
    </source>
</evidence>
<protein>
    <submittedName>
        <fullName evidence="2">Unannotated protein</fullName>
    </submittedName>
</protein>
<organism evidence="2">
    <name type="scientific">freshwater metagenome</name>
    <dbReference type="NCBI Taxonomy" id="449393"/>
    <lineage>
        <taxon>unclassified sequences</taxon>
        <taxon>metagenomes</taxon>
        <taxon>ecological metagenomes</taxon>
    </lineage>
</organism>
<dbReference type="AlphaFoldDB" id="A0A6J6U899"/>
<evidence type="ECO:0000313" key="2">
    <source>
        <dbReference type="EMBL" id="CAB4754767.1"/>
    </source>
</evidence>
<accession>A0A6J6U899</accession>
<proteinExistence type="predicted"/>
<feature type="region of interest" description="Disordered" evidence="1">
    <location>
        <begin position="73"/>
        <end position="105"/>
    </location>
</feature>
<reference evidence="2" key="1">
    <citation type="submission" date="2020-05" db="EMBL/GenBank/DDBJ databases">
        <authorList>
            <person name="Chiriac C."/>
            <person name="Salcher M."/>
            <person name="Ghai R."/>
            <person name="Kavagutti S V."/>
        </authorList>
    </citation>
    <scope>NUCLEOTIDE SEQUENCE</scope>
</reference>
<dbReference type="EMBL" id="CAEZYW010000263">
    <property type="protein sequence ID" value="CAB4754767.1"/>
    <property type="molecule type" value="Genomic_DNA"/>
</dbReference>
<name>A0A6J6U899_9ZZZZ</name>
<sequence>MSECLVPITRDDHPLACGEAIVLHHMRGSELVECCGDLVQRLAHSRPRRIDAGLVHDQLGKCLTALELGSGRRRAEAGDAVGPHGIGGTRDERHLGADDDEVDPEFGGEIADRLSTRGIDLARLDISRDSGVARCADDAPDSLIQLQRRDESMLPRT</sequence>